<dbReference type="AlphaFoldDB" id="A0A4Z2FBZ4"/>
<sequence>MKRSSASRAEDKGQWRAACLSARRARRAPSPAHHGQVQDHGGGMSDAEIRGERGQTKQEHREGECAGRSPAEQEGDCVPNTKGLGGGGGGGLSSVSRLAAGHRLPSPLPVCVLFLVTEASHSNATMMVIPLCLSERCQRAGLILAAQMMEFGEEAGTV</sequence>
<gene>
    <name evidence="2" type="ORF">EYF80_051929</name>
</gene>
<comment type="caution">
    <text evidence="2">The sequence shown here is derived from an EMBL/GenBank/DDBJ whole genome shotgun (WGS) entry which is preliminary data.</text>
</comment>
<feature type="compositionally biased region" description="Gly residues" evidence="1">
    <location>
        <begin position="83"/>
        <end position="92"/>
    </location>
</feature>
<organism evidence="2 3">
    <name type="scientific">Liparis tanakae</name>
    <name type="common">Tanaka's snailfish</name>
    <dbReference type="NCBI Taxonomy" id="230148"/>
    <lineage>
        <taxon>Eukaryota</taxon>
        <taxon>Metazoa</taxon>
        <taxon>Chordata</taxon>
        <taxon>Craniata</taxon>
        <taxon>Vertebrata</taxon>
        <taxon>Euteleostomi</taxon>
        <taxon>Actinopterygii</taxon>
        <taxon>Neopterygii</taxon>
        <taxon>Teleostei</taxon>
        <taxon>Neoteleostei</taxon>
        <taxon>Acanthomorphata</taxon>
        <taxon>Eupercaria</taxon>
        <taxon>Perciformes</taxon>
        <taxon>Cottioidei</taxon>
        <taxon>Cottales</taxon>
        <taxon>Liparidae</taxon>
        <taxon>Liparis</taxon>
    </lineage>
</organism>
<name>A0A4Z2FBZ4_9TELE</name>
<evidence type="ECO:0000256" key="1">
    <source>
        <dbReference type="SAM" id="MobiDB-lite"/>
    </source>
</evidence>
<dbReference type="Proteomes" id="UP000314294">
    <property type="component" value="Unassembled WGS sequence"/>
</dbReference>
<feature type="region of interest" description="Disordered" evidence="1">
    <location>
        <begin position="1"/>
        <end position="92"/>
    </location>
</feature>
<accession>A0A4Z2FBZ4</accession>
<feature type="compositionally biased region" description="Basic and acidic residues" evidence="1">
    <location>
        <begin position="47"/>
        <end position="65"/>
    </location>
</feature>
<evidence type="ECO:0000313" key="3">
    <source>
        <dbReference type="Proteomes" id="UP000314294"/>
    </source>
</evidence>
<keyword evidence="3" id="KW-1185">Reference proteome</keyword>
<protein>
    <submittedName>
        <fullName evidence="2">Uncharacterized protein</fullName>
    </submittedName>
</protein>
<reference evidence="2 3" key="1">
    <citation type="submission" date="2019-03" db="EMBL/GenBank/DDBJ databases">
        <title>First draft genome of Liparis tanakae, snailfish: a comprehensive survey of snailfish specific genes.</title>
        <authorList>
            <person name="Kim W."/>
            <person name="Song I."/>
            <person name="Jeong J.-H."/>
            <person name="Kim D."/>
            <person name="Kim S."/>
            <person name="Ryu S."/>
            <person name="Song J.Y."/>
            <person name="Lee S.K."/>
        </authorList>
    </citation>
    <scope>NUCLEOTIDE SEQUENCE [LARGE SCALE GENOMIC DNA]</scope>
    <source>
        <tissue evidence="2">Muscle</tissue>
    </source>
</reference>
<feature type="compositionally biased region" description="Low complexity" evidence="1">
    <location>
        <begin position="16"/>
        <end position="32"/>
    </location>
</feature>
<proteinExistence type="predicted"/>
<evidence type="ECO:0000313" key="2">
    <source>
        <dbReference type="EMBL" id="TNN37912.1"/>
    </source>
</evidence>
<dbReference type="EMBL" id="SRLO01001427">
    <property type="protein sequence ID" value="TNN37912.1"/>
    <property type="molecule type" value="Genomic_DNA"/>
</dbReference>